<keyword evidence="3" id="KW-1185">Reference proteome</keyword>
<proteinExistence type="predicted"/>
<feature type="region of interest" description="Disordered" evidence="1">
    <location>
        <begin position="57"/>
        <end position="94"/>
    </location>
</feature>
<evidence type="ECO:0000313" key="3">
    <source>
        <dbReference type="Proteomes" id="UP001208570"/>
    </source>
</evidence>
<organism evidence="2 3">
    <name type="scientific">Paralvinella palmiformis</name>
    <dbReference type="NCBI Taxonomy" id="53620"/>
    <lineage>
        <taxon>Eukaryota</taxon>
        <taxon>Metazoa</taxon>
        <taxon>Spiralia</taxon>
        <taxon>Lophotrochozoa</taxon>
        <taxon>Annelida</taxon>
        <taxon>Polychaeta</taxon>
        <taxon>Sedentaria</taxon>
        <taxon>Canalipalpata</taxon>
        <taxon>Terebellida</taxon>
        <taxon>Terebelliformia</taxon>
        <taxon>Alvinellidae</taxon>
        <taxon>Paralvinella</taxon>
    </lineage>
</organism>
<feature type="non-terminal residue" evidence="2">
    <location>
        <position position="1"/>
    </location>
</feature>
<evidence type="ECO:0000313" key="2">
    <source>
        <dbReference type="EMBL" id="KAK2149925.1"/>
    </source>
</evidence>
<feature type="compositionally biased region" description="Basic and acidic residues" evidence="1">
    <location>
        <begin position="74"/>
        <end position="87"/>
    </location>
</feature>
<evidence type="ECO:0000256" key="1">
    <source>
        <dbReference type="SAM" id="MobiDB-lite"/>
    </source>
</evidence>
<comment type="caution">
    <text evidence="2">The sequence shown here is derived from an EMBL/GenBank/DDBJ whole genome shotgun (WGS) entry which is preliminary data.</text>
</comment>
<dbReference type="EMBL" id="JAODUP010000431">
    <property type="protein sequence ID" value="KAK2149925.1"/>
    <property type="molecule type" value="Genomic_DNA"/>
</dbReference>
<dbReference type="AlphaFoldDB" id="A0AAD9JCI3"/>
<accession>A0AAD9JCI3</accession>
<feature type="compositionally biased region" description="Acidic residues" evidence="1">
    <location>
        <begin position="64"/>
        <end position="73"/>
    </location>
</feature>
<sequence>NYPVEVKLSTVHGEELIQCRKASGLMVMGTKESIGIPLPGQLIGVEYLLKQTGQTLQGMMPDSEAPDIDDVGATDERFEDRSQENTPDHTIGSLMVSDPLWMSGTRAPKHQDVTSHFSFVIIVN</sequence>
<gene>
    <name evidence="2" type="ORF">LSH36_431g02002</name>
</gene>
<reference evidence="2" key="1">
    <citation type="journal article" date="2023" name="Mol. Biol. Evol.">
        <title>Third-Generation Sequencing Reveals the Adaptive Role of the Epigenome in Three Deep-Sea Polychaetes.</title>
        <authorList>
            <person name="Perez M."/>
            <person name="Aroh O."/>
            <person name="Sun Y."/>
            <person name="Lan Y."/>
            <person name="Juniper S.K."/>
            <person name="Young C.R."/>
            <person name="Angers B."/>
            <person name="Qian P.Y."/>
        </authorList>
    </citation>
    <scope>NUCLEOTIDE SEQUENCE</scope>
    <source>
        <strain evidence="2">P08H-3</strain>
    </source>
</reference>
<name>A0AAD9JCI3_9ANNE</name>
<dbReference type="Proteomes" id="UP001208570">
    <property type="component" value="Unassembled WGS sequence"/>
</dbReference>
<protein>
    <submittedName>
        <fullName evidence="2">Uncharacterized protein</fullName>
    </submittedName>
</protein>